<dbReference type="Proteomes" id="UP000003172">
    <property type="component" value="Unassembled WGS sequence"/>
</dbReference>
<reference evidence="1 2" key="1">
    <citation type="submission" date="2012-04" db="EMBL/GenBank/DDBJ databases">
        <authorList>
            <person name="Genoscope - CEA"/>
        </authorList>
    </citation>
    <scope>NUCLEOTIDE SEQUENCE [LARGE SCALE GENOMIC DNA]</scope>
    <source>
        <strain evidence="1 2">9717</strain>
    </source>
</reference>
<dbReference type="HOGENOM" id="CLU_1641779_0_0_3"/>
<dbReference type="EMBL" id="CAII01000454">
    <property type="protein sequence ID" value="CCH98629.1"/>
    <property type="molecule type" value="Genomic_DNA"/>
</dbReference>
<comment type="caution">
    <text evidence="1">The sequence shown here is derived from an EMBL/GenBank/DDBJ whole genome shotgun (WGS) entry which is preliminary data.</text>
</comment>
<gene>
    <name evidence="1" type="ORF">MICAB_5070001</name>
</gene>
<proteinExistence type="predicted"/>
<name>I4FSK4_MICAE</name>
<sequence length="161" mass="18217">MRRWNQLHFEDFAQTILDVVRVDHPDYDRPLLIGTMARELTTVELRLAYSHRSPVETNFFVAQDTAGMEMPRAWTENSIRRRIGLALLAGCLLKAIAAVCEPLATGPWDKKPQPTAGRLSHHLNIRVNDFSALALKGVPSRNYRKIQKPQPIKDLPLPDAA</sequence>
<evidence type="ECO:0008006" key="3">
    <source>
        <dbReference type="Google" id="ProtNLM"/>
    </source>
</evidence>
<organism evidence="1 2">
    <name type="scientific">Microcystis aeruginosa PCC 9717</name>
    <dbReference type="NCBI Taxonomy" id="1160286"/>
    <lineage>
        <taxon>Bacteria</taxon>
        <taxon>Bacillati</taxon>
        <taxon>Cyanobacteriota</taxon>
        <taxon>Cyanophyceae</taxon>
        <taxon>Oscillatoriophycideae</taxon>
        <taxon>Chroococcales</taxon>
        <taxon>Microcystaceae</taxon>
        <taxon>Microcystis</taxon>
    </lineage>
</organism>
<dbReference type="AlphaFoldDB" id="I4FSK4"/>
<evidence type="ECO:0000313" key="2">
    <source>
        <dbReference type="Proteomes" id="UP000003172"/>
    </source>
</evidence>
<evidence type="ECO:0000313" key="1">
    <source>
        <dbReference type="EMBL" id="CCH98629.1"/>
    </source>
</evidence>
<protein>
    <recommendedName>
        <fullName evidence="3">Transposase</fullName>
    </recommendedName>
</protein>
<dbReference type="RefSeq" id="WP_002761541.1">
    <property type="nucleotide sequence ID" value="NZ_HE972733.1"/>
</dbReference>
<accession>I4FSK4</accession>